<keyword evidence="4" id="KW-0659">Purine metabolism</keyword>
<protein>
    <recommendedName>
        <fullName evidence="3">2-oxo-4-hydroxy-4-carboxy-5-ureidoimidazoline decarboxylase</fullName>
        <ecNumber evidence="3">4.1.1.97</ecNumber>
    </recommendedName>
</protein>
<dbReference type="PANTHER" id="PTHR43466:SF1">
    <property type="entry name" value="2-OXO-4-HYDROXY-4-CARBOXY-5-UREIDOIMIDAZOLINE DECARBOXYLASE-RELATED"/>
    <property type="match status" value="1"/>
</dbReference>
<dbReference type="Gene3D" id="1.10.3330.10">
    <property type="entry name" value="Oxo-4-hydroxy-4-carboxy-5-ureidoimidazoline decarboxylase"/>
    <property type="match status" value="1"/>
</dbReference>
<evidence type="ECO:0000256" key="6">
    <source>
        <dbReference type="ARBA" id="ARBA00023239"/>
    </source>
</evidence>
<name>A0ABS4YW49_9MICC</name>
<dbReference type="SUPFAM" id="SSF158694">
    <property type="entry name" value="UraD-Like"/>
    <property type="match status" value="1"/>
</dbReference>
<comment type="catalytic activity">
    <reaction evidence="1">
        <text>5-hydroxy-2-oxo-4-ureido-2,5-dihydro-1H-imidazole-5-carboxylate + H(+) = (S)-allantoin + CO2</text>
        <dbReference type="Rhea" id="RHEA:26301"/>
        <dbReference type="ChEBI" id="CHEBI:15378"/>
        <dbReference type="ChEBI" id="CHEBI:15678"/>
        <dbReference type="ChEBI" id="CHEBI:16526"/>
        <dbReference type="ChEBI" id="CHEBI:58639"/>
        <dbReference type="EC" id="4.1.1.97"/>
    </reaction>
</comment>
<keyword evidence="5" id="KW-0210">Decarboxylase</keyword>
<dbReference type="Proteomes" id="UP000711614">
    <property type="component" value="Unassembled WGS sequence"/>
</dbReference>
<evidence type="ECO:0000259" key="7">
    <source>
        <dbReference type="Pfam" id="PF09349"/>
    </source>
</evidence>
<feature type="domain" description="Oxo-4-hydroxy-4-carboxy-5-ureidoimidazoline decarboxylase" evidence="7">
    <location>
        <begin position="7"/>
        <end position="160"/>
    </location>
</feature>
<dbReference type="NCBIfam" id="NF010372">
    <property type="entry name" value="PRK13798.1"/>
    <property type="match status" value="1"/>
</dbReference>
<evidence type="ECO:0000256" key="3">
    <source>
        <dbReference type="ARBA" id="ARBA00012257"/>
    </source>
</evidence>
<proteinExistence type="predicted"/>
<accession>A0ABS4YW49</accession>
<evidence type="ECO:0000256" key="5">
    <source>
        <dbReference type="ARBA" id="ARBA00022793"/>
    </source>
</evidence>
<keyword evidence="6 8" id="KW-0456">Lyase</keyword>
<dbReference type="EC" id="4.1.1.97" evidence="3"/>
<dbReference type="InterPro" id="IPR017595">
    <property type="entry name" value="OHCU_decarboxylase-2"/>
</dbReference>
<dbReference type="NCBIfam" id="TIGR03180">
    <property type="entry name" value="UraD_2"/>
    <property type="match status" value="1"/>
</dbReference>
<dbReference type="InterPro" id="IPR036778">
    <property type="entry name" value="OHCU_decarboxylase_sf"/>
</dbReference>
<dbReference type="RefSeq" id="WP_209679865.1">
    <property type="nucleotide sequence ID" value="NZ_JAGIOI010000001.1"/>
</dbReference>
<gene>
    <name evidence="8" type="ORF">JOF48_001812</name>
</gene>
<dbReference type="InterPro" id="IPR018020">
    <property type="entry name" value="OHCU_decarboxylase"/>
</dbReference>
<dbReference type="EMBL" id="JAGIOI010000001">
    <property type="protein sequence ID" value="MBP2413013.1"/>
    <property type="molecule type" value="Genomic_DNA"/>
</dbReference>
<evidence type="ECO:0000256" key="2">
    <source>
        <dbReference type="ARBA" id="ARBA00004754"/>
    </source>
</evidence>
<reference evidence="8 9" key="1">
    <citation type="submission" date="2021-03" db="EMBL/GenBank/DDBJ databases">
        <title>Sequencing the genomes of 1000 actinobacteria strains.</title>
        <authorList>
            <person name="Klenk H.-P."/>
        </authorList>
    </citation>
    <scope>NUCLEOTIDE SEQUENCE [LARGE SCALE GENOMIC DNA]</scope>
    <source>
        <strain evidence="8 9">DSM 16005</strain>
    </source>
</reference>
<dbReference type="Pfam" id="PF09349">
    <property type="entry name" value="OHCU_decarbox"/>
    <property type="match status" value="1"/>
</dbReference>
<evidence type="ECO:0000256" key="4">
    <source>
        <dbReference type="ARBA" id="ARBA00022631"/>
    </source>
</evidence>
<sequence>MLLKVFNESPEAALAAELRPCIDIDRWVHEIIQARPYASAEHILERARTAADPFTAEEVAAAMAHHPRIGERAAGSGEEAALSRKEQRAIDPADETTAAALARGNAAYEAKFGRVFLIRAAGRPPAEILAALDARLHHSPAEEDLVVAEQLREIALLRLQGVLDP</sequence>
<evidence type="ECO:0000313" key="8">
    <source>
        <dbReference type="EMBL" id="MBP2413013.1"/>
    </source>
</evidence>
<evidence type="ECO:0000313" key="9">
    <source>
        <dbReference type="Proteomes" id="UP000711614"/>
    </source>
</evidence>
<evidence type="ECO:0000256" key="1">
    <source>
        <dbReference type="ARBA" id="ARBA00001163"/>
    </source>
</evidence>
<keyword evidence="9" id="KW-1185">Reference proteome</keyword>
<comment type="pathway">
    <text evidence="2">Purine metabolism; urate degradation; (S)-allantoin from urate: step 3/3.</text>
</comment>
<dbReference type="PANTHER" id="PTHR43466">
    <property type="entry name" value="2-OXO-4-HYDROXY-4-CARBOXY-5-UREIDOIMIDAZOLINE DECARBOXYLASE-RELATED"/>
    <property type="match status" value="1"/>
</dbReference>
<organism evidence="8 9">
    <name type="scientific">Arthrobacter stackebrandtii</name>
    <dbReference type="NCBI Taxonomy" id="272161"/>
    <lineage>
        <taxon>Bacteria</taxon>
        <taxon>Bacillati</taxon>
        <taxon>Actinomycetota</taxon>
        <taxon>Actinomycetes</taxon>
        <taxon>Micrococcales</taxon>
        <taxon>Micrococcaceae</taxon>
        <taxon>Arthrobacter</taxon>
    </lineage>
</organism>
<comment type="caution">
    <text evidence="8">The sequence shown here is derived from an EMBL/GenBank/DDBJ whole genome shotgun (WGS) entry which is preliminary data.</text>
</comment>
<dbReference type="GO" id="GO:0051997">
    <property type="term" value="F:2-oxo-4-hydroxy-4-carboxy-5-ureidoimidazoline decarboxylase activity"/>
    <property type="evidence" value="ECO:0007669"/>
    <property type="project" value="UniProtKB-EC"/>
</dbReference>